<dbReference type="EMBL" id="BGPR01023831">
    <property type="protein sequence ID" value="GBN91322.1"/>
    <property type="molecule type" value="Genomic_DNA"/>
</dbReference>
<organism evidence="1 2">
    <name type="scientific">Araneus ventricosus</name>
    <name type="common">Orbweaver spider</name>
    <name type="synonym">Epeira ventricosa</name>
    <dbReference type="NCBI Taxonomy" id="182803"/>
    <lineage>
        <taxon>Eukaryota</taxon>
        <taxon>Metazoa</taxon>
        <taxon>Ecdysozoa</taxon>
        <taxon>Arthropoda</taxon>
        <taxon>Chelicerata</taxon>
        <taxon>Arachnida</taxon>
        <taxon>Araneae</taxon>
        <taxon>Araneomorphae</taxon>
        <taxon>Entelegynae</taxon>
        <taxon>Araneoidea</taxon>
        <taxon>Araneidae</taxon>
        <taxon>Araneus</taxon>
    </lineage>
</organism>
<dbReference type="OrthoDB" id="6416028at2759"/>
<sequence>MHTTKKIAVCILDHEEPYEIFKFKLGVNNTVFQAELAAIDFAVRWALEQKSKLILLRIASHPSRPSEAPGPALTCSVLCSVSDVSYDEYDHHPPRYRPQRINALCRLTDFSRSEIKLIYQGFKQSRFICIHCNDKVLRLYDAKLRFYVVSLRSKVSNSPPFQYVNCAKGIMTSKLFTIDELIEDRLSDANLSDDDEVIPPFFKGAVEKLRT</sequence>
<accession>A0A4Y2SSK7</accession>
<evidence type="ECO:0000313" key="2">
    <source>
        <dbReference type="Proteomes" id="UP000499080"/>
    </source>
</evidence>
<dbReference type="Proteomes" id="UP000499080">
    <property type="component" value="Unassembled WGS sequence"/>
</dbReference>
<keyword evidence="2" id="KW-1185">Reference proteome</keyword>
<proteinExistence type="predicted"/>
<evidence type="ECO:0000313" key="1">
    <source>
        <dbReference type="EMBL" id="GBN91322.1"/>
    </source>
</evidence>
<protein>
    <submittedName>
        <fullName evidence="1">Uncharacterized protein</fullName>
    </submittedName>
</protein>
<dbReference type="AlphaFoldDB" id="A0A4Y2SSK7"/>
<name>A0A4Y2SSK7_ARAVE</name>
<reference evidence="1 2" key="1">
    <citation type="journal article" date="2019" name="Sci. Rep.">
        <title>Orb-weaving spider Araneus ventricosus genome elucidates the spidroin gene catalogue.</title>
        <authorList>
            <person name="Kono N."/>
            <person name="Nakamura H."/>
            <person name="Ohtoshi R."/>
            <person name="Moran D.A.P."/>
            <person name="Shinohara A."/>
            <person name="Yoshida Y."/>
            <person name="Fujiwara M."/>
            <person name="Mori M."/>
            <person name="Tomita M."/>
            <person name="Arakawa K."/>
        </authorList>
    </citation>
    <scope>NUCLEOTIDE SEQUENCE [LARGE SCALE GENOMIC DNA]</scope>
</reference>
<comment type="caution">
    <text evidence="1">The sequence shown here is derived from an EMBL/GenBank/DDBJ whole genome shotgun (WGS) entry which is preliminary data.</text>
</comment>
<gene>
    <name evidence="1" type="ORF">AVEN_148866_1</name>
</gene>